<feature type="domain" description="Integrase catalytic" evidence="8">
    <location>
        <begin position="641"/>
        <end position="810"/>
    </location>
</feature>
<dbReference type="SUPFAM" id="SSF56672">
    <property type="entry name" value="DNA/RNA polymerases"/>
    <property type="match status" value="1"/>
</dbReference>
<keyword evidence="10" id="KW-1185">Reference proteome</keyword>
<dbReference type="InterPro" id="IPR054722">
    <property type="entry name" value="PolX-like_BBD"/>
</dbReference>
<dbReference type="PROSITE" id="PS50994">
    <property type="entry name" value="INTEGRASE"/>
    <property type="match status" value="1"/>
</dbReference>
<organism evidence="9 10">
    <name type="scientific">Phytophthora rubi</name>
    <dbReference type="NCBI Taxonomy" id="129364"/>
    <lineage>
        <taxon>Eukaryota</taxon>
        <taxon>Sar</taxon>
        <taxon>Stramenopiles</taxon>
        <taxon>Oomycota</taxon>
        <taxon>Peronosporomycetes</taxon>
        <taxon>Peronosporales</taxon>
        <taxon>Peronosporaceae</taxon>
        <taxon>Phytophthora</taxon>
    </lineage>
</organism>
<proteinExistence type="predicted"/>
<dbReference type="EMBL" id="QXFT01003939">
    <property type="protein sequence ID" value="KAE9281457.1"/>
    <property type="molecule type" value="Genomic_DNA"/>
</dbReference>
<dbReference type="InterPro" id="IPR001584">
    <property type="entry name" value="Integrase_cat-core"/>
</dbReference>
<feature type="region of interest" description="Disordered" evidence="6">
    <location>
        <begin position="353"/>
        <end position="376"/>
    </location>
</feature>
<dbReference type="PANTHER" id="PTHR42648:SF28">
    <property type="entry name" value="TRANSPOSON-ENCODED PROTEIN WITH RIBONUCLEASE H-LIKE AND RETROVIRUS ZINC FINGER-LIKE DOMAINS"/>
    <property type="match status" value="1"/>
</dbReference>
<dbReference type="InterPro" id="IPR043502">
    <property type="entry name" value="DNA/RNA_pol_sf"/>
</dbReference>
<dbReference type="InterPro" id="IPR057670">
    <property type="entry name" value="SH3_retrovirus"/>
</dbReference>
<feature type="region of interest" description="Disordered" evidence="6">
    <location>
        <begin position="123"/>
        <end position="150"/>
    </location>
</feature>
<dbReference type="InterPro" id="IPR012337">
    <property type="entry name" value="RNaseH-like_sf"/>
</dbReference>
<dbReference type="Gene3D" id="4.10.60.10">
    <property type="entry name" value="Zinc finger, CCHC-type"/>
    <property type="match status" value="1"/>
</dbReference>
<feature type="compositionally biased region" description="Basic residues" evidence="6">
    <location>
        <begin position="913"/>
        <end position="931"/>
    </location>
</feature>
<dbReference type="GO" id="GO:0003676">
    <property type="term" value="F:nucleic acid binding"/>
    <property type="evidence" value="ECO:0007669"/>
    <property type="project" value="InterPro"/>
</dbReference>
<dbReference type="SUPFAM" id="SSF57756">
    <property type="entry name" value="Retrovirus zinc finger-like domains"/>
    <property type="match status" value="1"/>
</dbReference>
<dbReference type="PANTHER" id="PTHR42648">
    <property type="entry name" value="TRANSPOSASE, PUTATIVE-RELATED"/>
    <property type="match status" value="1"/>
</dbReference>
<comment type="caution">
    <text evidence="9">The sequence shown here is derived from an EMBL/GenBank/DDBJ whole genome shotgun (WGS) entry which is preliminary data.</text>
</comment>
<gene>
    <name evidence="9" type="ORF">PR003_g27672</name>
</gene>
<dbReference type="GO" id="GO:0006508">
    <property type="term" value="P:proteolysis"/>
    <property type="evidence" value="ECO:0007669"/>
    <property type="project" value="UniProtKB-KW"/>
</dbReference>
<dbReference type="Gene3D" id="3.30.420.10">
    <property type="entry name" value="Ribonuclease H-like superfamily/Ribonuclease H"/>
    <property type="match status" value="1"/>
</dbReference>
<feature type="compositionally biased region" description="Basic and acidic residues" evidence="6">
    <location>
        <begin position="887"/>
        <end position="912"/>
    </location>
</feature>
<dbReference type="GO" id="GO:0008270">
    <property type="term" value="F:zinc ion binding"/>
    <property type="evidence" value="ECO:0007669"/>
    <property type="project" value="UniProtKB-KW"/>
</dbReference>
<keyword evidence="1" id="KW-0645">Protease</keyword>
<name>A0A6A4C5Q3_9STRA</name>
<dbReference type="Pfam" id="PF22936">
    <property type="entry name" value="Pol_BBD"/>
    <property type="match status" value="1"/>
</dbReference>
<evidence type="ECO:0000259" key="8">
    <source>
        <dbReference type="PROSITE" id="PS50994"/>
    </source>
</evidence>
<feature type="compositionally biased region" description="Low complexity" evidence="6">
    <location>
        <begin position="8"/>
        <end position="26"/>
    </location>
</feature>
<evidence type="ECO:0000256" key="3">
    <source>
        <dbReference type="ARBA" id="ARBA00022750"/>
    </source>
</evidence>
<keyword evidence="3" id="KW-0064">Aspartyl protease</keyword>
<reference evidence="9 10" key="1">
    <citation type="submission" date="2018-08" db="EMBL/GenBank/DDBJ databases">
        <title>Genomic investigation of the strawberry pathogen Phytophthora fragariae indicates pathogenicity is determined by transcriptional variation in three key races.</title>
        <authorList>
            <person name="Adams T.M."/>
            <person name="Armitage A.D."/>
            <person name="Sobczyk M.K."/>
            <person name="Bates H.J."/>
            <person name="Dunwell J.M."/>
            <person name="Nellist C.F."/>
            <person name="Harrison R.J."/>
        </authorList>
    </citation>
    <scope>NUCLEOTIDE SEQUENCE [LARGE SCALE GENOMIC DNA]</scope>
    <source>
        <strain evidence="9 10">SCRP333</strain>
    </source>
</reference>
<feature type="region of interest" description="Disordered" evidence="6">
    <location>
        <begin position="887"/>
        <end position="967"/>
    </location>
</feature>
<keyword evidence="4" id="KW-0378">Hydrolase</keyword>
<dbReference type="Pfam" id="PF00098">
    <property type="entry name" value="zf-CCHC"/>
    <property type="match status" value="1"/>
</dbReference>
<evidence type="ECO:0000259" key="7">
    <source>
        <dbReference type="PROSITE" id="PS50158"/>
    </source>
</evidence>
<accession>A0A6A4C5Q3</accession>
<feature type="compositionally biased region" description="Low complexity" evidence="6">
    <location>
        <begin position="123"/>
        <end position="142"/>
    </location>
</feature>
<dbReference type="Pfam" id="PF25597">
    <property type="entry name" value="SH3_retrovirus"/>
    <property type="match status" value="1"/>
</dbReference>
<feature type="domain" description="CCHC-type" evidence="7">
    <location>
        <begin position="389"/>
        <end position="404"/>
    </location>
</feature>
<evidence type="ECO:0000313" key="9">
    <source>
        <dbReference type="EMBL" id="KAE9281457.1"/>
    </source>
</evidence>
<dbReference type="PROSITE" id="PS50158">
    <property type="entry name" value="ZF_CCHC"/>
    <property type="match status" value="1"/>
</dbReference>
<dbReference type="CDD" id="cd09272">
    <property type="entry name" value="RNase_HI_RT_Ty1"/>
    <property type="match status" value="1"/>
</dbReference>
<evidence type="ECO:0008006" key="11">
    <source>
        <dbReference type="Google" id="ProtNLM"/>
    </source>
</evidence>
<dbReference type="InterPro" id="IPR036875">
    <property type="entry name" value="Znf_CCHC_sf"/>
</dbReference>
<feature type="non-terminal residue" evidence="9">
    <location>
        <position position="1452"/>
    </location>
</feature>
<evidence type="ECO:0000313" key="10">
    <source>
        <dbReference type="Proteomes" id="UP000434957"/>
    </source>
</evidence>
<feature type="region of interest" description="Disordered" evidence="6">
    <location>
        <begin position="1"/>
        <end position="56"/>
    </location>
</feature>
<dbReference type="SMART" id="SM00343">
    <property type="entry name" value="ZnF_C2HC"/>
    <property type="match status" value="1"/>
</dbReference>
<dbReference type="Pfam" id="PF07727">
    <property type="entry name" value="RVT_2"/>
    <property type="match status" value="1"/>
</dbReference>
<dbReference type="InterPro" id="IPR039537">
    <property type="entry name" value="Retrotran_Ty1/copia-like"/>
</dbReference>
<evidence type="ECO:0000256" key="5">
    <source>
        <dbReference type="PROSITE-ProRule" id="PRU00047"/>
    </source>
</evidence>
<dbReference type="SUPFAM" id="SSF53098">
    <property type="entry name" value="Ribonuclease H-like"/>
    <property type="match status" value="1"/>
</dbReference>
<dbReference type="Proteomes" id="UP000434957">
    <property type="component" value="Unassembled WGS sequence"/>
</dbReference>
<dbReference type="GO" id="GO:0004190">
    <property type="term" value="F:aspartic-type endopeptidase activity"/>
    <property type="evidence" value="ECO:0007669"/>
    <property type="project" value="UniProtKB-KW"/>
</dbReference>
<evidence type="ECO:0000256" key="6">
    <source>
        <dbReference type="SAM" id="MobiDB-lite"/>
    </source>
</evidence>
<evidence type="ECO:0000256" key="2">
    <source>
        <dbReference type="ARBA" id="ARBA00022723"/>
    </source>
</evidence>
<feature type="compositionally biased region" description="Gly residues" evidence="6">
    <location>
        <begin position="361"/>
        <end position="370"/>
    </location>
</feature>
<dbReference type="GO" id="GO:0015074">
    <property type="term" value="P:DNA integration"/>
    <property type="evidence" value="ECO:0007669"/>
    <property type="project" value="InterPro"/>
</dbReference>
<dbReference type="InterPro" id="IPR036397">
    <property type="entry name" value="RNaseH_sf"/>
</dbReference>
<evidence type="ECO:0000256" key="4">
    <source>
        <dbReference type="ARBA" id="ARBA00022801"/>
    </source>
</evidence>
<evidence type="ECO:0000256" key="1">
    <source>
        <dbReference type="ARBA" id="ARBA00022670"/>
    </source>
</evidence>
<protein>
    <recommendedName>
        <fullName evidence="11">Retrovirus-related Pol polyprotein from transposon TNT 1-94</fullName>
    </recommendedName>
</protein>
<keyword evidence="2" id="KW-0479">Metal-binding</keyword>
<keyword evidence="5" id="KW-0862">Zinc</keyword>
<dbReference type="InterPro" id="IPR001878">
    <property type="entry name" value="Znf_CCHC"/>
</dbReference>
<keyword evidence="5" id="KW-0863">Zinc-finger</keyword>
<sequence length="1452" mass="160382">MPHDDADAVQAPGAAPVPVPGQAADQVGDDAAGDQFDASTRESGRGASDSSGDRLDRLEGLIEGLVRDAARDRMEKAQLQHGVYVSNSSAAGSSAFSQFLAARRQRVRADSLSEVMGISPAMQQQQFAPAQPQPVPFQQHAPAPDPRLQQQQFEPPRGFGLKIPSLKDMKLPIERFSGKEMYEGLGAGFKDWGLRFLDEFIAAQVISGGDWPEDFKARALNRYLEGPARKYFDRMKTIWSAESPTLEHLMNRMLEVYEKEITVEQATRMMRARKRADRTWTEQYQYLLAIASAADCSDRFVLQYICECASPDVKRAMQTRIDRRRADHLRQAWELADFASTLEADMNGGGNAYGRNLRGSRSGGHGGNSGSGNLVANAVKDAGSESSERRCWRCGEPGHLKKDCTGKKKEGQAMFALAVGNSNSSSWVLDSGASRHLVQDASLLIDPVDCSETCKVADGQSMSVTKKGSIVFRAAVDGTEHDVVISNVYFGERLAQNLLSYCKLEEKGFALVYKGKRRYLARVADGARVFEVEKMNGVLVVNTVNAASAGNSVNVDPRDDKSSEVYAALEQAEKDSLQCAPVKCTLMELHERLGHLMFDTVERMADASGSGIELTDRARINCLTCAKGKQSKNAQSKQDSGKNAPIDRIGGVICSDLKGPMTPTDRNGNRYLINFVDHHTNYCRVFVAKRKDLAAKMFERFLVYFERQFNCKVHVLRTDGGGEYRNVDLFCQSTGVVRQVSEAKNQASNGKAERMHRTVLNMARCMIFASGLALHFWGDAVQYAAYILNRTPTSANPSRASPLEMLTGVQPQLADIVVFGSACTAYQDPGKKAWKPRAEVGMIIGKDDETKGYKVYLPHDRIAIVTQHVQNVETLNAPGNEQLQAQLRREDPELGRAVQEREEALRRKERAAARGKGKKKSKRSKRSKAKKSKEGNETMEGAPEAEAQHQEHVPHPPAEPTRMRTRNMGGKHVPVSMASFSEDPKNYTEAMNSDRVADWSKAMAEEISALEANNTWEIVAKPRHAKLLHSKWVFKTKKHVDGTLERFKTRLVACGNEQEYGVDYVDTFSAALEGLSARIVLALSRKYNVPARHGDVPNAYVGAEKEPDLEILLHVPRGMMVNTETLADLGVANERQIALRLRKSLYGLKQSGRLWALHLRKTLLKLGFEQCYTDSCVYKRGNGSDLTVVGVYVDDLIVTGTSVANVDKFFEDMKVLDVKDLGRVSKFLGTGIVYDELHGYMLNQRQAILELLERFGLADANAVRVPVVNDKDEGDDSALLPGDANGTPSRPTVQLFQSLVGSLLWIARCTRPDIVFAVHRVTQRAHAPRESDWRNAKRIMRYLKGTIDVKLRLEIDASSVQGAEVRLEGYSDADYAADTVDRKSVSGGVLCIDGMVVGWFCKKQNSVALSTMEAEFVAASQVASELLGLSELLGELGVVVHEPILMHVDNQA</sequence>
<dbReference type="InterPro" id="IPR013103">
    <property type="entry name" value="RVT_2"/>
</dbReference>